<sequence>MALCLMDKPHPGPCVRQATTQQQLYGGFGNNAYKGYQYLKAFRDSNSGSVDNQSGSGDDGSGSSGVRGYLSNIRSYTTTPSSTCHSATTAARPCDTPSALCSFHNSPQPQHIAHCYHQHPQQQQQQQKEQLQFPDKPRQLCIGQEGLQQQLLLQLHQQQAALLLQQRPGELMCRPRAAQSRVAPHQDLQAHMQQMLEQLYQQQPQQQQQQLQKQWQLQQTHPQLIQQAQHVGSSLNPFNSGQAGTATQPAQQQQQYSHVHLPHQSQPQIHPLPASWLHTQEVQRLLQQQPLLPPPPQQQQQQLSLCWLLVEPHLPSQPQLQQQQQTQQLHQQQVQQPHVLQKPAIHPLFPNTPTCDGARSLQLPSFNLKRLREPQSPEQVDGFGDSSRRCRPFSFRPTGHGVPDTSLADVSAVSVAQAHPAYLLTVQSETMQPEFGTKAANGATDATTFPVRAVQPSSLCPVDTLPNAAFAAPTIPPSSRHKLPLLSSPTDPVEVLTEGFILHAARALRVNPDTSATLALHIWRRISGMVRLLLSIRRPTVHLTFAAGSGVGTAAVTAYSDPRVVTATTHRIYAAACLWLGSKLEGQRLEVPGAALIAALAQTAPGVISAVEIRVLEWVDWRPCLGYVP</sequence>
<feature type="region of interest" description="Disordered" evidence="1">
    <location>
        <begin position="46"/>
        <end position="68"/>
    </location>
</feature>
<accession>A0AAD3HIQ1</accession>
<dbReference type="AlphaFoldDB" id="A0AAD3HIQ1"/>
<feature type="compositionally biased region" description="Low complexity" evidence="1">
    <location>
        <begin position="46"/>
        <end position="56"/>
    </location>
</feature>
<evidence type="ECO:0000313" key="3">
    <source>
        <dbReference type="Proteomes" id="UP001054857"/>
    </source>
</evidence>
<dbReference type="EMBL" id="BMAR01000002">
    <property type="protein sequence ID" value="GFR42036.1"/>
    <property type="molecule type" value="Genomic_DNA"/>
</dbReference>
<feature type="compositionally biased region" description="Polar residues" evidence="1">
    <location>
        <begin position="230"/>
        <end position="240"/>
    </location>
</feature>
<protein>
    <submittedName>
        <fullName evidence="2">Uncharacterized protein</fullName>
    </submittedName>
</protein>
<feature type="compositionally biased region" description="Low complexity" evidence="1">
    <location>
        <begin position="241"/>
        <end position="255"/>
    </location>
</feature>
<organism evidence="2 3">
    <name type="scientific">Astrephomene gubernaculifera</name>
    <dbReference type="NCBI Taxonomy" id="47775"/>
    <lineage>
        <taxon>Eukaryota</taxon>
        <taxon>Viridiplantae</taxon>
        <taxon>Chlorophyta</taxon>
        <taxon>core chlorophytes</taxon>
        <taxon>Chlorophyceae</taxon>
        <taxon>CS clade</taxon>
        <taxon>Chlamydomonadales</taxon>
        <taxon>Astrephomenaceae</taxon>
        <taxon>Astrephomene</taxon>
    </lineage>
</organism>
<name>A0AAD3HIQ1_9CHLO</name>
<gene>
    <name evidence="2" type="ORF">Agub_g2853</name>
</gene>
<proteinExistence type="predicted"/>
<keyword evidence="3" id="KW-1185">Reference proteome</keyword>
<evidence type="ECO:0000256" key="1">
    <source>
        <dbReference type="SAM" id="MobiDB-lite"/>
    </source>
</evidence>
<reference evidence="2 3" key="1">
    <citation type="journal article" date="2021" name="Sci. Rep.">
        <title>Genome sequencing of the multicellular alga Astrephomene provides insights into convergent evolution of germ-soma differentiation.</title>
        <authorList>
            <person name="Yamashita S."/>
            <person name="Yamamoto K."/>
            <person name="Matsuzaki R."/>
            <person name="Suzuki S."/>
            <person name="Yamaguchi H."/>
            <person name="Hirooka S."/>
            <person name="Minakuchi Y."/>
            <person name="Miyagishima S."/>
            <person name="Kawachi M."/>
            <person name="Toyoda A."/>
            <person name="Nozaki H."/>
        </authorList>
    </citation>
    <scope>NUCLEOTIDE SEQUENCE [LARGE SCALE GENOMIC DNA]</scope>
    <source>
        <strain evidence="2 3">NIES-4017</strain>
    </source>
</reference>
<comment type="caution">
    <text evidence="2">The sequence shown here is derived from an EMBL/GenBank/DDBJ whole genome shotgun (WGS) entry which is preliminary data.</text>
</comment>
<evidence type="ECO:0000313" key="2">
    <source>
        <dbReference type="EMBL" id="GFR42036.1"/>
    </source>
</evidence>
<dbReference type="Proteomes" id="UP001054857">
    <property type="component" value="Unassembled WGS sequence"/>
</dbReference>
<feature type="region of interest" description="Disordered" evidence="1">
    <location>
        <begin position="227"/>
        <end position="270"/>
    </location>
</feature>
<feature type="region of interest" description="Disordered" evidence="1">
    <location>
        <begin position="318"/>
        <end position="338"/>
    </location>
</feature>